<dbReference type="OrthoDB" id="2374094at2"/>
<dbReference type="InterPro" id="IPR036388">
    <property type="entry name" value="WH-like_DNA-bd_sf"/>
</dbReference>
<keyword evidence="3" id="KW-1185">Reference proteome</keyword>
<dbReference type="EMBL" id="DF820498">
    <property type="protein sequence ID" value="GAK31770.1"/>
    <property type="molecule type" value="Genomic_DNA"/>
</dbReference>
<evidence type="ECO:0000313" key="3">
    <source>
        <dbReference type="Proteomes" id="UP000030643"/>
    </source>
</evidence>
<name>A0A069CVJ0_WEIOS</name>
<dbReference type="eggNOG" id="COG1695">
    <property type="taxonomic scope" value="Bacteria"/>
</dbReference>
<dbReference type="Gene3D" id="1.10.10.10">
    <property type="entry name" value="Winged helix-like DNA-binding domain superfamily/Winged helix DNA-binding domain"/>
    <property type="match status" value="1"/>
</dbReference>
<gene>
    <name evidence="2" type="ORF">WOSG25_150210</name>
</gene>
<dbReference type="SUPFAM" id="SSF46785">
    <property type="entry name" value="Winged helix' DNA-binding domain"/>
    <property type="match status" value="1"/>
</dbReference>
<feature type="domain" description="Transcription regulator PadR N-terminal" evidence="1">
    <location>
        <begin position="9"/>
        <end position="79"/>
    </location>
</feature>
<evidence type="ECO:0000313" key="2">
    <source>
        <dbReference type="EMBL" id="GAK31770.1"/>
    </source>
</evidence>
<proteinExistence type="predicted"/>
<dbReference type="RefSeq" id="WP_052348614.1">
    <property type="nucleotide sequence ID" value="NZ_DF820498.1"/>
</dbReference>
<sequence>MYVLFVLGELLDSSLSGYRLHEILAYKLGPRFKVSWGIIYPLLDKLVAAGDITLTETAEPGQRSKKIASITAQGRQTFHNLMLAPIKAGKNEDIQYTFKLSNLHHLAADERQMILNSFIAYQELDLASARRGITGIADNDSMVPADRFMATKLQEYRIKQTTTAIEWAQAMKITTASPEFINLLQTEREN</sequence>
<dbReference type="STRING" id="1329250.WOSG25_150210"/>
<dbReference type="Proteomes" id="UP000030643">
    <property type="component" value="Unassembled WGS sequence"/>
</dbReference>
<dbReference type="InterPro" id="IPR036390">
    <property type="entry name" value="WH_DNA-bd_sf"/>
</dbReference>
<accession>A0A069CVJ0</accession>
<dbReference type="AlphaFoldDB" id="A0A069CVJ0"/>
<protein>
    <recommendedName>
        <fullName evidence="1">Transcription regulator PadR N-terminal domain-containing protein</fullName>
    </recommendedName>
</protein>
<reference evidence="3" key="1">
    <citation type="journal article" date="2014" name="Genome Announc.">
        <title>Draft genome sequence of Weissella oryzae SG25T, isolated from fermented rice grains.</title>
        <authorList>
            <person name="Tanizawa Y."/>
            <person name="Fujisawa T."/>
            <person name="Mochizuki T."/>
            <person name="Kaminuma E."/>
            <person name="Suzuki Y."/>
            <person name="Nakamura Y."/>
            <person name="Tohno M."/>
        </authorList>
    </citation>
    <scope>NUCLEOTIDE SEQUENCE [LARGE SCALE GENOMIC DNA]</scope>
    <source>
        <strain evidence="3">DSM 25784 / JCM 18191 / LMG 30913 / SG25</strain>
    </source>
</reference>
<evidence type="ECO:0000259" key="1">
    <source>
        <dbReference type="Pfam" id="PF03551"/>
    </source>
</evidence>
<dbReference type="Pfam" id="PF03551">
    <property type="entry name" value="PadR"/>
    <property type="match status" value="1"/>
</dbReference>
<dbReference type="InterPro" id="IPR005149">
    <property type="entry name" value="Tscrpt_reg_PadR_N"/>
</dbReference>
<organism evidence="2 3">
    <name type="scientific">Weissella oryzae (strain DSM 25784 / JCM 18191 / LMG 30913 / SG25)</name>
    <dbReference type="NCBI Taxonomy" id="1329250"/>
    <lineage>
        <taxon>Bacteria</taxon>
        <taxon>Bacillati</taxon>
        <taxon>Bacillota</taxon>
        <taxon>Bacilli</taxon>
        <taxon>Lactobacillales</taxon>
        <taxon>Lactobacillaceae</taxon>
        <taxon>Weissella</taxon>
    </lineage>
</organism>